<reference evidence="5" key="1">
    <citation type="submission" date="2023-08" db="EMBL/GenBank/DDBJ databases">
        <authorList>
            <person name="Chen Y."/>
            <person name="Shah S."/>
            <person name="Dougan E. K."/>
            <person name="Thang M."/>
            <person name="Chan C."/>
        </authorList>
    </citation>
    <scope>NUCLEOTIDE SEQUENCE</scope>
</reference>
<dbReference type="GO" id="GO:0140664">
    <property type="term" value="F:ATP-dependent DNA damage sensor activity"/>
    <property type="evidence" value="ECO:0007669"/>
    <property type="project" value="InterPro"/>
</dbReference>
<dbReference type="GO" id="GO:0005524">
    <property type="term" value="F:ATP binding"/>
    <property type="evidence" value="ECO:0007669"/>
    <property type="project" value="InterPro"/>
</dbReference>
<feature type="region of interest" description="Disordered" evidence="3">
    <location>
        <begin position="335"/>
        <end position="367"/>
    </location>
</feature>
<comment type="caution">
    <text evidence="5">The sequence shown here is derived from an EMBL/GenBank/DDBJ whole genome shotgun (WGS) entry which is preliminary data.</text>
</comment>
<feature type="domain" description="DNA mismatch repair protein S5" evidence="4">
    <location>
        <begin position="191"/>
        <end position="325"/>
    </location>
</feature>
<dbReference type="InterPro" id="IPR038973">
    <property type="entry name" value="MutL/Mlh/Pms-like"/>
</dbReference>
<organism evidence="5 6">
    <name type="scientific">Effrenium voratum</name>
    <dbReference type="NCBI Taxonomy" id="2562239"/>
    <lineage>
        <taxon>Eukaryota</taxon>
        <taxon>Sar</taxon>
        <taxon>Alveolata</taxon>
        <taxon>Dinophyceae</taxon>
        <taxon>Suessiales</taxon>
        <taxon>Symbiodiniaceae</taxon>
        <taxon>Effrenium</taxon>
    </lineage>
</organism>
<dbReference type="CDD" id="cd00782">
    <property type="entry name" value="MutL_Trans"/>
    <property type="match status" value="1"/>
</dbReference>
<dbReference type="Gene3D" id="3.30.565.10">
    <property type="entry name" value="Histidine kinase-like ATPase, C-terminal domain"/>
    <property type="match status" value="1"/>
</dbReference>
<dbReference type="Pfam" id="PF01119">
    <property type="entry name" value="DNA_mis_repair"/>
    <property type="match status" value="1"/>
</dbReference>
<evidence type="ECO:0000313" key="6">
    <source>
        <dbReference type="Proteomes" id="UP001178507"/>
    </source>
</evidence>
<dbReference type="Proteomes" id="UP001178507">
    <property type="component" value="Unassembled WGS sequence"/>
</dbReference>
<evidence type="ECO:0000256" key="2">
    <source>
        <dbReference type="ARBA" id="ARBA00022763"/>
    </source>
</evidence>
<dbReference type="InterPro" id="IPR020568">
    <property type="entry name" value="Ribosomal_Su5_D2-typ_SF"/>
</dbReference>
<keyword evidence="6" id="KW-1185">Reference proteome</keyword>
<dbReference type="PANTHER" id="PTHR10073">
    <property type="entry name" value="DNA MISMATCH REPAIR PROTEIN MLH, PMS, MUTL"/>
    <property type="match status" value="1"/>
</dbReference>
<dbReference type="SUPFAM" id="SSF55874">
    <property type="entry name" value="ATPase domain of HSP90 chaperone/DNA topoisomerase II/histidine kinase"/>
    <property type="match status" value="1"/>
</dbReference>
<dbReference type="Pfam" id="PF02518">
    <property type="entry name" value="HATPase_c"/>
    <property type="match status" value="1"/>
</dbReference>
<dbReference type="InterPro" id="IPR003594">
    <property type="entry name" value="HATPase_dom"/>
</dbReference>
<comment type="similarity">
    <text evidence="1">Belongs to the DNA mismatch repair MutL/HexB family.</text>
</comment>
<dbReference type="SUPFAM" id="SSF54211">
    <property type="entry name" value="Ribosomal protein S5 domain 2-like"/>
    <property type="match status" value="1"/>
</dbReference>
<dbReference type="Gene3D" id="3.30.230.10">
    <property type="match status" value="1"/>
</dbReference>
<protein>
    <recommendedName>
        <fullName evidence="4">DNA mismatch repair protein S5 domain-containing protein</fullName>
    </recommendedName>
</protein>
<dbReference type="GO" id="GO:0016887">
    <property type="term" value="F:ATP hydrolysis activity"/>
    <property type="evidence" value="ECO:0007669"/>
    <property type="project" value="InterPro"/>
</dbReference>
<dbReference type="GO" id="GO:0030983">
    <property type="term" value="F:mismatched DNA binding"/>
    <property type="evidence" value="ECO:0007669"/>
    <property type="project" value="InterPro"/>
</dbReference>
<dbReference type="GO" id="GO:0006298">
    <property type="term" value="P:mismatch repair"/>
    <property type="evidence" value="ECO:0007669"/>
    <property type="project" value="InterPro"/>
</dbReference>
<dbReference type="PANTHER" id="PTHR10073:SF47">
    <property type="entry name" value="DNA MISMATCH REPAIR PROTEIN MLH3"/>
    <property type="match status" value="1"/>
</dbReference>
<sequence>MKPAPAIRKLPPSVIAQIRGGVLVPHLARVAEELVLNAIEADASSVEVELQEASVGCALEVRDNGRGIAPEDFMYLGQRGARSGAGRGESLAGTIARYQRVVVQSKVPGQQTWIKAFEGGQARCGAAAPRGARGTTVRLEAESGARSQVTAVRRRLERMALLRPQLAMRFSTSPSKADSIELEPEDTTSRVQHILGLGCARALCRVQFSSEQAACGLEGVISRLQDGHASDQFMFLYINGRFVEQTPIHQSIANYYATGSVAAGRGPASVAAVAAGDVHPFFVLNLCCPMEWYDLDFLPDRSQVQFRDWHQPVSYILECLQQLWLACSKQEAAHCQHQPNPGRTAKRSSTDSPRRSVQESQKRACTRSLKFCPA</sequence>
<evidence type="ECO:0000256" key="3">
    <source>
        <dbReference type="SAM" id="MobiDB-lite"/>
    </source>
</evidence>
<dbReference type="EMBL" id="CAUJNA010001682">
    <property type="protein sequence ID" value="CAJ1388410.1"/>
    <property type="molecule type" value="Genomic_DNA"/>
</dbReference>
<evidence type="ECO:0000259" key="4">
    <source>
        <dbReference type="SMART" id="SM01340"/>
    </source>
</evidence>
<gene>
    <name evidence="5" type="ORF">EVOR1521_LOCUS14287</name>
</gene>
<evidence type="ECO:0000313" key="5">
    <source>
        <dbReference type="EMBL" id="CAJ1388410.1"/>
    </source>
</evidence>
<dbReference type="InterPro" id="IPR014721">
    <property type="entry name" value="Ribsml_uS5_D2-typ_fold_subgr"/>
</dbReference>
<name>A0AA36MYQ8_9DINO</name>
<feature type="compositionally biased region" description="Basic and acidic residues" evidence="3">
    <location>
        <begin position="348"/>
        <end position="362"/>
    </location>
</feature>
<dbReference type="SMART" id="SM01340">
    <property type="entry name" value="DNA_mis_repair"/>
    <property type="match status" value="1"/>
</dbReference>
<evidence type="ECO:0000256" key="1">
    <source>
        <dbReference type="ARBA" id="ARBA00006082"/>
    </source>
</evidence>
<proteinExistence type="inferred from homology"/>
<accession>A0AA36MYQ8</accession>
<dbReference type="GO" id="GO:0032300">
    <property type="term" value="C:mismatch repair complex"/>
    <property type="evidence" value="ECO:0007669"/>
    <property type="project" value="InterPro"/>
</dbReference>
<dbReference type="InterPro" id="IPR013507">
    <property type="entry name" value="DNA_mismatch_S5_2-like"/>
</dbReference>
<keyword evidence="2" id="KW-0227">DNA damage</keyword>
<dbReference type="AlphaFoldDB" id="A0AA36MYQ8"/>
<dbReference type="InterPro" id="IPR036890">
    <property type="entry name" value="HATPase_C_sf"/>
</dbReference>